<evidence type="ECO:0000256" key="1">
    <source>
        <dbReference type="SAM" id="MobiDB-lite"/>
    </source>
</evidence>
<dbReference type="OrthoDB" id="9772976at2"/>
<evidence type="ECO:0008006" key="4">
    <source>
        <dbReference type="Google" id="ProtNLM"/>
    </source>
</evidence>
<evidence type="ECO:0000313" key="3">
    <source>
        <dbReference type="Proteomes" id="UP000236732"/>
    </source>
</evidence>
<protein>
    <recommendedName>
        <fullName evidence="4">ATP-binding protein</fullName>
    </recommendedName>
</protein>
<dbReference type="AlphaFoldDB" id="A0A1H6BPU7"/>
<gene>
    <name evidence="2" type="ORF">SAMN05444920_103551</name>
</gene>
<dbReference type="Proteomes" id="UP000236732">
    <property type="component" value="Unassembled WGS sequence"/>
</dbReference>
<name>A0A1H6BPU7_9ACTN</name>
<feature type="region of interest" description="Disordered" evidence="1">
    <location>
        <begin position="408"/>
        <end position="439"/>
    </location>
</feature>
<accession>A0A1H6BPU7</accession>
<proteinExistence type="predicted"/>
<reference evidence="2 3" key="1">
    <citation type="submission" date="2016-10" db="EMBL/GenBank/DDBJ databases">
        <authorList>
            <person name="de Groot N.N."/>
        </authorList>
    </citation>
    <scope>NUCLEOTIDE SEQUENCE [LARGE SCALE GENOMIC DNA]</scope>
    <source>
        <strain evidence="2 3">CGMCC 4.7037</strain>
    </source>
</reference>
<evidence type="ECO:0000313" key="2">
    <source>
        <dbReference type="EMBL" id="SEG62710.1"/>
    </source>
</evidence>
<dbReference type="EMBL" id="FNVT01000003">
    <property type="protein sequence ID" value="SEG62710.1"/>
    <property type="molecule type" value="Genomic_DNA"/>
</dbReference>
<keyword evidence="3" id="KW-1185">Reference proteome</keyword>
<dbReference type="Pfam" id="PF10923">
    <property type="entry name" value="BrxC_BrxD"/>
    <property type="match status" value="1"/>
</dbReference>
<organism evidence="2 3">
    <name type="scientific">Nonomuraea solani</name>
    <dbReference type="NCBI Taxonomy" id="1144553"/>
    <lineage>
        <taxon>Bacteria</taxon>
        <taxon>Bacillati</taxon>
        <taxon>Actinomycetota</taxon>
        <taxon>Actinomycetes</taxon>
        <taxon>Streptosporangiales</taxon>
        <taxon>Streptosporangiaceae</taxon>
        <taxon>Nonomuraea</taxon>
    </lineage>
</organism>
<sequence length="439" mass="48194">MTSTAIRPRERDALLQSLRSGVVPRIGQRHIQVGREPEVKALVTDIDRISDGGSAVRFVIGEFGAGKTFFLHLVRSVAMEKKLVTAHADLNPDRRLHSSGGQARGLYAELMRNLATRAKPDGGALSSVVERFVSTALAEAQQSGADPSHVIRARLAHLSEMTGGYDFAEVVGAYWRGHDSGDEQLKSAAVRWLRAEYATKTEARSALGVRTIIDDTTVHDHLKLMSRFVRLAGYDGLLVCLDEMVNLYKLASTQARNSNYEQILRILNDTLQGTAAHLGFVFGGTPEFLADTRRGLFSYPALQSRLAENTFATVGLVDYSGPVLRLAALTQEDLYVLLTKLRHVQAGGDTSRYLLADDALAAFMYHCANRIGEAYFRTPRTTIKAFCDLLAVLEQNPGVDWRQILPSVEPAPETNPDLEPLDEGSDGRPGDDDLASFRL</sequence>
<dbReference type="InterPro" id="IPR021228">
    <property type="entry name" value="BrxD"/>
</dbReference>
<dbReference type="RefSeq" id="WP_103956203.1">
    <property type="nucleotide sequence ID" value="NZ_FNVT01000003.1"/>
</dbReference>